<organism evidence="2 3">
    <name type="scientific">Persicimonas caeni</name>
    <dbReference type="NCBI Taxonomy" id="2292766"/>
    <lineage>
        <taxon>Bacteria</taxon>
        <taxon>Deltaproteobacteria</taxon>
        <taxon>Bradymonadales</taxon>
        <taxon>Bradymonadaceae</taxon>
        <taxon>Persicimonas</taxon>
    </lineage>
</organism>
<dbReference type="RefSeq" id="WP_141196211.1">
    <property type="nucleotide sequence ID" value="NZ_CP041186.1"/>
</dbReference>
<evidence type="ECO:0008006" key="4">
    <source>
        <dbReference type="Google" id="ProtNLM"/>
    </source>
</evidence>
<dbReference type="EMBL" id="CP041186">
    <property type="protein sequence ID" value="QDG49714.1"/>
    <property type="molecule type" value="Genomic_DNA"/>
</dbReference>
<dbReference type="Proteomes" id="UP000315995">
    <property type="component" value="Chromosome"/>
</dbReference>
<reference evidence="2 3" key="1">
    <citation type="submission" date="2019-06" db="EMBL/GenBank/DDBJ databases">
        <title>Persicimonas caeni gen. nov., sp. nov., a predatory bacterium isolated from solar saltern.</title>
        <authorList>
            <person name="Wang S."/>
        </authorList>
    </citation>
    <scope>NUCLEOTIDE SEQUENCE [LARGE SCALE GENOMIC DNA]</scope>
    <source>
        <strain evidence="2 3">YN101</strain>
    </source>
</reference>
<gene>
    <name evidence="2" type="ORF">FIV42_02850</name>
</gene>
<accession>A0A4Y6PN57</accession>
<evidence type="ECO:0000313" key="3">
    <source>
        <dbReference type="Proteomes" id="UP000315995"/>
    </source>
</evidence>
<feature type="chain" id="PRO_5030106105" description="HEAT repeat domain-containing protein" evidence="1">
    <location>
        <begin position="24"/>
        <end position="187"/>
    </location>
</feature>
<sequence>MKFLKTVIIALALVFGAASTATAEYLPNAKSQAEQVDSLDLMVKYLGEESYIPSRLELRQISPDPVADLVEIASGRYKTQLRNRAVQSLALYRSDERAVQTVEAMLEKFKPGDALLPGVIVAYAQMTGEEGVEKIEKFADHKRQDVRMATVVALGRFGGMSGYELLGQLAETEEHPVIKQRIENYVR</sequence>
<dbReference type="OrthoDB" id="5538229at2"/>
<name>A0A4Y6PN57_PERCE</name>
<keyword evidence="3" id="KW-1185">Reference proteome</keyword>
<evidence type="ECO:0000313" key="2">
    <source>
        <dbReference type="EMBL" id="QDG49714.1"/>
    </source>
</evidence>
<dbReference type="SUPFAM" id="SSF48371">
    <property type="entry name" value="ARM repeat"/>
    <property type="match status" value="1"/>
</dbReference>
<protein>
    <recommendedName>
        <fullName evidence="4">HEAT repeat domain-containing protein</fullName>
    </recommendedName>
</protein>
<keyword evidence="1" id="KW-0732">Signal</keyword>
<proteinExistence type="predicted"/>
<accession>A0A5B8XZ12</accession>
<dbReference type="InterPro" id="IPR011989">
    <property type="entry name" value="ARM-like"/>
</dbReference>
<dbReference type="InterPro" id="IPR016024">
    <property type="entry name" value="ARM-type_fold"/>
</dbReference>
<evidence type="ECO:0000256" key="1">
    <source>
        <dbReference type="SAM" id="SignalP"/>
    </source>
</evidence>
<dbReference type="Gene3D" id="1.25.10.10">
    <property type="entry name" value="Leucine-rich Repeat Variant"/>
    <property type="match status" value="1"/>
</dbReference>
<feature type="signal peptide" evidence="1">
    <location>
        <begin position="1"/>
        <end position="23"/>
    </location>
</feature>
<dbReference type="AlphaFoldDB" id="A0A4Y6PN57"/>